<protein>
    <recommendedName>
        <fullName evidence="2">RNA-binding protein KhpB N-terminal domain-containing protein</fullName>
    </recommendedName>
</protein>
<name>A0A1G5DFS9_9FIRM</name>
<dbReference type="InterPro" id="IPR032782">
    <property type="entry name" value="KhpB_N"/>
</dbReference>
<dbReference type="Proteomes" id="UP000198636">
    <property type="component" value="Unassembled WGS sequence"/>
</dbReference>
<dbReference type="GO" id="GO:0000902">
    <property type="term" value="P:cell morphogenesis"/>
    <property type="evidence" value="ECO:0007669"/>
    <property type="project" value="InterPro"/>
</dbReference>
<dbReference type="InterPro" id="IPR036145">
    <property type="entry name" value="MinC_C_sf"/>
</dbReference>
<dbReference type="RefSeq" id="WP_091540423.1">
    <property type="nucleotide sequence ID" value="NZ_FMUS01000004.1"/>
</dbReference>
<dbReference type="SMART" id="SM01245">
    <property type="entry name" value="Jag_N"/>
    <property type="match status" value="1"/>
</dbReference>
<keyword evidence="4" id="KW-1185">Reference proteome</keyword>
<dbReference type="SUPFAM" id="SSF63848">
    <property type="entry name" value="Cell-division inhibitor MinC, C-terminal domain"/>
    <property type="match status" value="1"/>
</dbReference>
<accession>A0A1G5DFS9</accession>
<dbReference type="PANTHER" id="PTHR38032:SF1">
    <property type="entry name" value="RNA-BINDING PROTEIN KHPB N-TERMINAL DOMAIN-CONTAINING PROTEIN"/>
    <property type="match status" value="1"/>
</dbReference>
<dbReference type="EMBL" id="FMUS01000004">
    <property type="protein sequence ID" value="SCY13240.1"/>
    <property type="molecule type" value="Genomic_DNA"/>
</dbReference>
<dbReference type="InterPro" id="IPR005646">
    <property type="entry name" value="FapA"/>
</dbReference>
<feature type="coiled-coil region" evidence="1">
    <location>
        <begin position="498"/>
        <end position="573"/>
    </location>
</feature>
<dbReference type="OrthoDB" id="9816426at2"/>
<feature type="domain" description="RNA-binding protein KhpB N-terminal" evidence="2">
    <location>
        <begin position="7"/>
        <end position="56"/>
    </location>
</feature>
<evidence type="ECO:0000259" key="2">
    <source>
        <dbReference type="SMART" id="SM01245"/>
    </source>
</evidence>
<dbReference type="Pfam" id="PF14804">
    <property type="entry name" value="Jag_N"/>
    <property type="match status" value="1"/>
</dbReference>
<keyword evidence="1" id="KW-0175">Coiled coil</keyword>
<dbReference type="STRING" id="1120976.SAMN03080606_00888"/>
<evidence type="ECO:0000313" key="3">
    <source>
        <dbReference type="EMBL" id="SCY13240.1"/>
    </source>
</evidence>
<dbReference type="Pfam" id="PF03961">
    <property type="entry name" value="FapA"/>
    <property type="match status" value="1"/>
</dbReference>
<sequence>MENQHIFIEGTDYNDALSKGLIQLSLTKDEVDIEIIEEKKQFLFKKGFVKLKLTPKNPDNLINEMASTVETIINDDIIALLDKKVIEDDSDGNSSYLIEYREDGVYLNVINKNEASEQHLVEDIIAYVKAKNIKDHDLLKITMAVKERINVLIAPPQNEELIDSTVKYEISKDRMEARIALTKPLGGKLFTIDTLKQELSEYGINYGINEEQLVYLIDKKLMEIFVPIAKGKEAVNGIDGKVIYKFDISKAFKPVILEDGTVDHKHLNLIKNVNKGDLLAEMIPPTEGVLGFDIFGKEIKPKKGKEARFKPGKNTIEGEDGLKLYASTDGQVSIEDGKVTVSEVYNIIGNVDNSTGNIDFNGSVVVKGNVKSGFIIKAEGNIEVHGVVEGATLMAKGDILLNRGVQGNYQCYLESKGNLIAKYIENAKIKCYGNLQADCILHSEIVAKGKILLVGKKSLVVGGDIRAGEELRAKIIGSHMGTFTKIEVGADPEERAALESLKTEMAEIEKNMSNLKKTIDLLARMAKTSPLPKAKEEIYVKSIKTYEFLKNKYEKLTEDYNLLEAKIQSATRGKIHVSDKLYPGVKVVILNVTRHFNDELSNCTLYKKEGDVVIGPYER</sequence>
<dbReference type="Pfam" id="PF20250">
    <property type="entry name" value="FapA_N"/>
    <property type="match status" value="1"/>
</dbReference>
<evidence type="ECO:0000256" key="1">
    <source>
        <dbReference type="SAM" id="Coils"/>
    </source>
</evidence>
<dbReference type="InterPro" id="IPR038247">
    <property type="entry name" value="Jag_N_dom_sf"/>
</dbReference>
<dbReference type="Gene3D" id="3.30.30.80">
    <property type="entry name" value="probable RNA-binding protein from clostridium symbiosum atcc 14940"/>
    <property type="match status" value="1"/>
</dbReference>
<gene>
    <name evidence="3" type="ORF">SAMN03080606_00888</name>
</gene>
<dbReference type="AlphaFoldDB" id="A0A1G5DFS9"/>
<proteinExistence type="predicted"/>
<organism evidence="3 4">
    <name type="scientific">Alkaliphilus peptidifermentans DSM 18978</name>
    <dbReference type="NCBI Taxonomy" id="1120976"/>
    <lineage>
        <taxon>Bacteria</taxon>
        <taxon>Bacillati</taxon>
        <taxon>Bacillota</taxon>
        <taxon>Clostridia</taxon>
        <taxon>Peptostreptococcales</taxon>
        <taxon>Natronincolaceae</taxon>
        <taxon>Alkaliphilus</taxon>
    </lineage>
</organism>
<dbReference type="InterPro" id="IPR046866">
    <property type="entry name" value="FapA_N"/>
</dbReference>
<dbReference type="PANTHER" id="PTHR38032">
    <property type="entry name" value="POLYMERASE-RELATED"/>
    <property type="match status" value="1"/>
</dbReference>
<dbReference type="InterPro" id="IPR046865">
    <property type="entry name" value="FapA_b_solenoid"/>
</dbReference>
<evidence type="ECO:0000313" key="4">
    <source>
        <dbReference type="Proteomes" id="UP000198636"/>
    </source>
</evidence>
<reference evidence="3 4" key="1">
    <citation type="submission" date="2016-10" db="EMBL/GenBank/DDBJ databases">
        <authorList>
            <person name="de Groot N.N."/>
        </authorList>
    </citation>
    <scope>NUCLEOTIDE SEQUENCE [LARGE SCALE GENOMIC DNA]</scope>
    <source>
        <strain evidence="3 4">DSM 18978</strain>
    </source>
</reference>